<dbReference type="Pfam" id="PF13237">
    <property type="entry name" value="Fer4_10"/>
    <property type="match status" value="1"/>
</dbReference>
<gene>
    <name evidence="5" type="primary">hnr</name>
    <name evidence="5" type="ORF">Psch_00817</name>
</gene>
<keyword evidence="2" id="KW-0408">Iron</keyword>
<keyword evidence="6" id="KW-1185">Reference proteome</keyword>
<feature type="domain" description="4Fe-4S ferredoxin-type" evidence="4">
    <location>
        <begin position="32"/>
        <end position="57"/>
    </location>
</feature>
<dbReference type="Gene3D" id="3.30.70.20">
    <property type="match status" value="1"/>
</dbReference>
<dbReference type="EC" id="1.3.7.1" evidence="5"/>
<name>A0A4Y7REU4_9FIRM</name>
<dbReference type="InterPro" id="IPR017900">
    <property type="entry name" value="4Fe4S_Fe_S_CS"/>
</dbReference>
<proteinExistence type="predicted"/>
<dbReference type="EMBL" id="QFGA01000001">
    <property type="protein sequence ID" value="TEB07270.1"/>
    <property type="molecule type" value="Genomic_DNA"/>
</dbReference>
<dbReference type="GO" id="GO:0051536">
    <property type="term" value="F:iron-sulfur cluster binding"/>
    <property type="evidence" value="ECO:0007669"/>
    <property type="project" value="UniProtKB-KW"/>
</dbReference>
<dbReference type="SUPFAM" id="SSF54862">
    <property type="entry name" value="4Fe-4S ferredoxins"/>
    <property type="match status" value="1"/>
</dbReference>
<dbReference type="Proteomes" id="UP000298324">
    <property type="component" value="Unassembled WGS sequence"/>
</dbReference>
<dbReference type="PROSITE" id="PS51379">
    <property type="entry name" value="4FE4S_FER_2"/>
    <property type="match status" value="2"/>
</dbReference>
<feature type="domain" description="4Fe-4S ferredoxin-type" evidence="4">
    <location>
        <begin position="1"/>
        <end position="29"/>
    </location>
</feature>
<dbReference type="AlphaFoldDB" id="A0A4Y7REU4"/>
<keyword evidence="3" id="KW-0411">Iron-sulfur</keyword>
<reference evidence="5 6" key="1">
    <citation type="journal article" date="2018" name="Environ. Microbiol.">
        <title>Novel energy conservation strategies and behaviour of Pelotomaculum schinkii driving syntrophic propionate catabolism.</title>
        <authorList>
            <person name="Hidalgo-Ahumada C.A.P."/>
            <person name="Nobu M.K."/>
            <person name="Narihiro T."/>
            <person name="Tamaki H."/>
            <person name="Liu W.T."/>
            <person name="Kamagata Y."/>
            <person name="Stams A.J.M."/>
            <person name="Imachi H."/>
            <person name="Sousa D.Z."/>
        </authorList>
    </citation>
    <scope>NUCLEOTIDE SEQUENCE [LARGE SCALE GENOMIC DNA]</scope>
    <source>
        <strain evidence="5 6">HH</strain>
    </source>
</reference>
<comment type="caution">
    <text evidence="5">The sequence shown here is derived from an EMBL/GenBank/DDBJ whole genome shotgun (WGS) entry which is preliminary data.</text>
</comment>
<evidence type="ECO:0000313" key="6">
    <source>
        <dbReference type="Proteomes" id="UP000298324"/>
    </source>
</evidence>
<dbReference type="PROSITE" id="PS00198">
    <property type="entry name" value="4FE4S_FER_1"/>
    <property type="match status" value="2"/>
</dbReference>
<protein>
    <submittedName>
        <fullName evidence="5">6-hydroxynicotinate reductase</fullName>
        <ecNumber evidence="5">1.3.7.1</ecNumber>
    </submittedName>
</protein>
<evidence type="ECO:0000256" key="2">
    <source>
        <dbReference type="ARBA" id="ARBA00023004"/>
    </source>
</evidence>
<dbReference type="RefSeq" id="WP_190239210.1">
    <property type="nucleotide sequence ID" value="NZ_QFGA01000001.1"/>
</dbReference>
<sequence length="498" mass="52960">MIVIDLQLCKGCGICQKECPNKAVFIENKKAVVRENCSSCGICTRVCPVQAATRSARKQGAVKCSSCPVQCEILEGYLGACRRYQNVNGQLVRNRKLVTEVSQDGPLITAVGAGTNYPCCRPAPHIVQDTVDGVEVVTVVTEAPLSYSGVKVKIDTNLYIGEEGSKVKREGKVVGMVDTEEYGSKMLSVGGANLLTGQDGFIVARTIVEIANGERVKLKVEEGSALELQVGHPPVINGVEDTKMRVGCGSATIGMFAAHLKEVVDEAIILDHHVVGLLSEHLAGEAVGMSWSGVIPNARKSTRGRYFGEPGHGWGGTSIENPEVAIKSVDMSVAKAGIKILVTETTAQKAALFRVRNDGSVQEIPITPDVRKVIELIAGNCEKAMVSALYTGGTGGSARAGVAAHPIKVTQAVHNGAARLTIGGAPAFVFPGGGINFMVDVQKVVPKAFTWVPAPATVAPVEYTMTRQKYEEIGGHIKSIKRLSEFKESKVVLTRKEQ</sequence>
<dbReference type="InterPro" id="IPR017896">
    <property type="entry name" value="4Fe4S_Fe-S-bd"/>
</dbReference>
<dbReference type="GO" id="GO:0046872">
    <property type="term" value="F:metal ion binding"/>
    <property type="evidence" value="ECO:0007669"/>
    <property type="project" value="UniProtKB-KW"/>
</dbReference>
<keyword evidence="1" id="KW-0479">Metal-binding</keyword>
<accession>A0A4Y7REU4</accession>
<organism evidence="5 6">
    <name type="scientific">Pelotomaculum schinkii</name>
    <dbReference type="NCBI Taxonomy" id="78350"/>
    <lineage>
        <taxon>Bacteria</taxon>
        <taxon>Bacillati</taxon>
        <taxon>Bacillota</taxon>
        <taxon>Clostridia</taxon>
        <taxon>Eubacteriales</taxon>
        <taxon>Desulfotomaculaceae</taxon>
        <taxon>Pelotomaculum</taxon>
    </lineage>
</organism>
<evidence type="ECO:0000259" key="4">
    <source>
        <dbReference type="PROSITE" id="PS51379"/>
    </source>
</evidence>
<evidence type="ECO:0000313" key="5">
    <source>
        <dbReference type="EMBL" id="TEB07270.1"/>
    </source>
</evidence>
<evidence type="ECO:0000256" key="3">
    <source>
        <dbReference type="ARBA" id="ARBA00023014"/>
    </source>
</evidence>
<evidence type="ECO:0000256" key="1">
    <source>
        <dbReference type="ARBA" id="ARBA00022723"/>
    </source>
</evidence>
<keyword evidence="5" id="KW-0560">Oxidoreductase</keyword>
<dbReference type="GO" id="GO:0047595">
    <property type="term" value="F:6-hydroxynicotinate reductase activity"/>
    <property type="evidence" value="ECO:0007669"/>
    <property type="project" value="UniProtKB-EC"/>
</dbReference>